<gene>
    <name evidence="4" type="ORF">Tsubulata_027105</name>
</gene>
<dbReference type="GO" id="GO:0003723">
    <property type="term" value="F:RNA binding"/>
    <property type="evidence" value="ECO:0007669"/>
    <property type="project" value="UniProtKB-UniRule"/>
</dbReference>
<feature type="compositionally biased region" description="Polar residues" evidence="2">
    <location>
        <begin position="487"/>
        <end position="508"/>
    </location>
</feature>
<keyword evidence="5" id="KW-1185">Reference proteome</keyword>
<sequence length="616" mass="68314">MTTNPLPSNQTQPKHSFFSKWSRHQVQRAIGNATVTSIYLENLPREWSAIQTYQHLSRLGKVVDVFIPSKTNRSGYRFGFVRFRSGGDTRRIIADLNKFQVRGGTLRAILARDRTHKPKPAPPLQMQKTAQMAPDQTFVNVVERSGAAIIAPCQPQPGIVFSPTQNTLSWLTRCAFGVLRNPQDTHAILKLFTLHGGPEVNISQVGGDSVLICFPSAASMSQFCQEDLEWVKNCFRCLEPWKQGLDPVNRLCWVTIRGIPLHAWCREFFSLVALFVGDLVAVAEETQNRQRLDYARLQIMTCSPNPITKTVPVTIAGRSFSLFIQESPPCSGLGTALAASSLPITSPETSTRRGDGSERIPAGKPFTDDPAELVEESVVESQNPFELKAIIRDCEINGRILEENKGVGNNHSIDLDPSPLSPFSAPRYHYDGDLELVDRGLAKPIKVFNSFGPLVDYVDSESNWTVKSTTPTVQQVTWGDSARRSQCRSISDSSKPISEFSPCSSQADTEAQEKALSLAIQQRRVTLRRKPTDRDDDSVWASSSGGDHRSASPRSTGSVERGSSFLSITELEARETLQVGQILGWDISKDPSSVHKSAVSMIEREERDWSLIHSHV</sequence>
<dbReference type="PANTHER" id="PTHR34427:SF5">
    <property type="entry name" value="DUF4283 DOMAIN-CONTAINING PROTEIN"/>
    <property type="match status" value="1"/>
</dbReference>
<dbReference type="Proteomes" id="UP001141552">
    <property type="component" value="Unassembled WGS sequence"/>
</dbReference>
<accession>A0A9Q0JJN4</accession>
<name>A0A9Q0JJN4_9ROSI</name>
<dbReference type="InterPro" id="IPR000504">
    <property type="entry name" value="RRM_dom"/>
</dbReference>
<dbReference type="CDD" id="cd00590">
    <property type="entry name" value="RRM_SF"/>
    <property type="match status" value="1"/>
</dbReference>
<feature type="region of interest" description="Disordered" evidence="2">
    <location>
        <begin position="345"/>
        <end position="368"/>
    </location>
</feature>
<dbReference type="SUPFAM" id="SSF54928">
    <property type="entry name" value="RNA-binding domain, RBD"/>
    <property type="match status" value="1"/>
</dbReference>
<dbReference type="OrthoDB" id="1436566at2759"/>
<dbReference type="EMBL" id="JAKUCV010002214">
    <property type="protein sequence ID" value="KAJ4843512.1"/>
    <property type="molecule type" value="Genomic_DNA"/>
</dbReference>
<proteinExistence type="predicted"/>
<feature type="domain" description="RRM" evidence="3">
    <location>
        <begin position="36"/>
        <end position="113"/>
    </location>
</feature>
<evidence type="ECO:0000256" key="2">
    <source>
        <dbReference type="SAM" id="MobiDB-lite"/>
    </source>
</evidence>
<dbReference type="PROSITE" id="PS50102">
    <property type="entry name" value="RRM"/>
    <property type="match status" value="1"/>
</dbReference>
<reference evidence="4" key="2">
    <citation type="journal article" date="2023" name="Plants (Basel)">
        <title>Annotation of the Turnera subulata (Passifloraceae) Draft Genome Reveals the S-Locus Evolved after the Divergence of Turneroideae from Passifloroideae in a Stepwise Manner.</title>
        <authorList>
            <person name="Henning P.M."/>
            <person name="Roalson E.H."/>
            <person name="Mir W."/>
            <person name="McCubbin A.G."/>
            <person name="Shore J.S."/>
        </authorList>
    </citation>
    <scope>NUCLEOTIDE SEQUENCE</scope>
    <source>
        <strain evidence="4">F60SS</strain>
    </source>
</reference>
<comment type="caution">
    <text evidence="4">The sequence shown here is derived from an EMBL/GenBank/DDBJ whole genome shotgun (WGS) entry which is preliminary data.</text>
</comment>
<evidence type="ECO:0000256" key="1">
    <source>
        <dbReference type="PROSITE-ProRule" id="PRU00176"/>
    </source>
</evidence>
<dbReference type="InterPro" id="IPR012677">
    <property type="entry name" value="Nucleotide-bd_a/b_plait_sf"/>
</dbReference>
<dbReference type="InterPro" id="IPR035979">
    <property type="entry name" value="RBD_domain_sf"/>
</dbReference>
<organism evidence="4 5">
    <name type="scientific">Turnera subulata</name>
    <dbReference type="NCBI Taxonomy" id="218843"/>
    <lineage>
        <taxon>Eukaryota</taxon>
        <taxon>Viridiplantae</taxon>
        <taxon>Streptophyta</taxon>
        <taxon>Embryophyta</taxon>
        <taxon>Tracheophyta</taxon>
        <taxon>Spermatophyta</taxon>
        <taxon>Magnoliopsida</taxon>
        <taxon>eudicotyledons</taxon>
        <taxon>Gunneridae</taxon>
        <taxon>Pentapetalae</taxon>
        <taxon>rosids</taxon>
        <taxon>fabids</taxon>
        <taxon>Malpighiales</taxon>
        <taxon>Passifloraceae</taxon>
        <taxon>Turnera</taxon>
    </lineage>
</organism>
<dbReference type="Pfam" id="PF00076">
    <property type="entry name" value="RRM_1"/>
    <property type="match status" value="1"/>
</dbReference>
<dbReference type="AlphaFoldDB" id="A0A9Q0JJN4"/>
<evidence type="ECO:0000259" key="3">
    <source>
        <dbReference type="PROSITE" id="PS50102"/>
    </source>
</evidence>
<dbReference type="SMART" id="SM00360">
    <property type="entry name" value="RRM"/>
    <property type="match status" value="1"/>
</dbReference>
<evidence type="ECO:0000313" key="4">
    <source>
        <dbReference type="EMBL" id="KAJ4843512.1"/>
    </source>
</evidence>
<keyword evidence="1" id="KW-0694">RNA-binding</keyword>
<feature type="region of interest" description="Disordered" evidence="2">
    <location>
        <begin position="526"/>
        <end position="562"/>
    </location>
</feature>
<feature type="region of interest" description="Disordered" evidence="2">
    <location>
        <begin position="477"/>
        <end position="508"/>
    </location>
</feature>
<evidence type="ECO:0000313" key="5">
    <source>
        <dbReference type="Proteomes" id="UP001141552"/>
    </source>
</evidence>
<reference evidence="4" key="1">
    <citation type="submission" date="2022-02" db="EMBL/GenBank/DDBJ databases">
        <authorList>
            <person name="Henning P.M."/>
            <person name="McCubbin A.G."/>
            <person name="Shore J.S."/>
        </authorList>
    </citation>
    <scope>NUCLEOTIDE SEQUENCE</scope>
    <source>
        <strain evidence="4">F60SS</strain>
        <tissue evidence="4">Leaves</tissue>
    </source>
</reference>
<dbReference type="PANTHER" id="PTHR34427">
    <property type="entry name" value="DUF4283 DOMAIN PROTEIN"/>
    <property type="match status" value="1"/>
</dbReference>
<dbReference type="Gene3D" id="3.30.70.330">
    <property type="match status" value="1"/>
</dbReference>
<protein>
    <recommendedName>
        <fullName evidence="3">RRM domain-containing protein</fullName>
    </recommendedName>
</protein>